<gene>
    <name evidence="9" type="ORF">CYLTODRAFT_400512</name>
</gene>
<keyword evidence="4 7" id="KW-0157">Chromophore</keyword>
<proteinExistence type="inferred from homology"/>
<dbReference type="GO" id="GO:0003904">
    <property type="term" value="F:deoxyribodipyrimidine photo-lyase activity"/>
    <property type="evidence" value="ECO:0007669"/>
    <property type="project" value="TreeGrafter"/>
</dbReference>
<dbReference type="Gene3D" id="1.10.579.10">
    <property type="entry name" value="DNA Cyclobutane Dipyrimidine Photolyase, subunit A, domain 3"/>
    <property type="match status" value="1"/>
</dbReference>
<keyword evidence="3 5" id="KW-0274">FAD</keyword>
<dbReference type="Pfam" id="PF03441">
    <property type="entry name" value="FAD_binding_7"/>
    <property type="match status" value="1"/>
</dbReference>
<dbReference type="GO" id="GO:0000719">
    <property type="term" value="P:photoreactive repair"/>
    <property type="evidence" value="ECO:0007669"/>
    <property type="project" value="TreeGrafter"/>
</dbReference>
<dbReference type="Gene3D" id="1.25.40.80">
    <property type="match status" value="1"/>
</dbReference>
<dbReference type="Gene3D" id="3.40.50.620">
    <property type="entry name" value="HUPs"/>
    <property type="match status" value="1"/>
</dbReference>
<dbReference type="STRING" id="1314674.A0A0D7B5C0"/>
<evidence type="ECO:0000256" key="6">
    <source>
        <dbReference type="PIRSR" id="PIRSR602081-2"/>
    </source>
</evidence>
<feature type="binding site" evidence="5">
    <location>
        <begin position="439"/>
        <end position="441"/>
    </location>
    <ligand>
        <name>FAD</name>
        <dbReference type="ChEBI" id="CHEBI:57692"/>
    </ligand>
</feature>
<evidence type="ECO:0000313" key="9">
    <source>
        <dbReference type="EMBL" id="KIY65384.1"/>
    </source>
</evidence>
<evidence type="ECO:0000313" key="10">
    <source>
        <dbReference type="Proteomes" id="UP000054007"/>
    </source>
</evidence>
<feature type="site" description="Electron transfer via tryptophanyl radical" evidence="6">
    <location>
        <position position="367"/>
    </location>
</feature>
<feature type="binding site" evidence="5">
    <location>
        <position position="269"/>
    </location>
    <ligand>
        <name>FAD</name>
        <dbReference type="ChEBI" id="CHEBI:57692"/>
    </ligand>
</feature>
<comment type="cofactor">
    <cofactor evidence="7">
        <name>(6R)-5,10-methylene-5,6,7,8-tetrahydrofolate</name>
        <dbReference type="ChEBI" id="CHEBI:15636"/>
    </cofactor>
    <text evidence="7">Binds 1 5,10-methenyltetrahydrofolate (MTHF) per subunit.</text>
</comment>
<comment type="similarity">
    <text evidence="1 7">Belongs to the DNA photolyase class-1 family.</text>
</comment>
<comment type="function">
    <text evidence="7">May have a photoreceptor function.</text>
</comment>
<feature type="site" description="Electron transfer via tryptophanyl radical" evidence="6">
    <location>
        <position position="449"/>
    </location>
</feature>
<dbReference type="PRINTS" id="PR00147">
    <property type="entry name" value="DNAPHOTLYASE"/>
</dbReference>
<dbReference type="PROSITE" id="PS51645">
    <property type="entry name" value="PHR_CRY_ALPHA_BETA"/>
    <property type="match status" value="1"/>
</dbReference>
<dbReference type="OrthoDB" id="435881at2759"/>
<dbReference type="InterPro" id="IPR036134">
    <property type="entry name" value="Crypto/Photolyase_FAD-like_sf"/>
</dbReference>
<accession>A0A0D7B5C0</accession>
<comment type="cofactor">
    <cofactor evidence="5 7">
        <name>FAD</name>
        <dbReference type="ChEBI" id="CHEBI:57692"/>
    </cofactor>
    <text evidence="5 7">Binds 1 FAD per subunit.</text>
</comment>
<evidence type="ECO:0000256" key="1">
    <source>
        <dbReference type="ARBA" id="ARBA00005862"/>
    </source>
</evidence>
<dbReference type="InterPro" id="IPR006050">
    <property type="entry name" value="DNA_photolyase_N"/>
</dbReference>
<keyword evidence="10" id="KW-1185">Reference proteome</keyword>
<evidence type="ECO:0000256" key="5">
    <source>
        <dbReference type="PIRSR" id="PIRSR602081-1"/>
    </source>
</evidence>
<evidence type="ECO:0000259" key="8">
    <source>
        <dbReference type="PROSITE" id="PS51645"/>
    </source>
</evidence>
<dbReference type="InterPro" id="IPR014133">
    <property type="entry name" value="Cry_DASH"/>
</dbReference>
<evidence type="ECO:0000256" key="7">
    <source>
        <dbReference type="RuleBase" id="RU367151"/>
    </source>
</evidence>
<dbReference type="Pfam" id="PF00875">
    <property type="entry name" value="DNA_photolyase"/>
    <property type="match status" value="1"/>
</dbReference>
<dbReference type="PANTHER" id="PTHR11455">
    <property type="entry name" value="CRYPTOCHROME"/>
    <property type="match status" value="1"/>
</dbReference>
<dbReference type="EMBL" id="KN880592">
    <property type="protein sequence ID" value="KIY65384.1"/>
    <property type="molecule type" value="Genomic_DNA"/>
</dbReference>
<evidence type="ECO:0000256" key="4">
    <source>
        <dbReference type="ARBA" id="ARBA00022991"/>
    </source>
</evidence>
<dbReference type="InterPro" id="IPR014729">
    <property type="entry name" value="Rossmann-like_a/b/a_fold"/>
</dbReference>
<dbReference type="InterPro" id="IPR005101">
    <property type="entry name" value="Cryptochr/Photolyase_FAD-bd"/>
</dbReference>
<reference evidence="9 10" key="1">
    <citation type="journal article" date="2015" name="Fungal Genet. Biol.">
        <title>Evolution of novel wood decay mechanisms in Agaricales revealed by the genome sequences of Fistulina hepatica and Cylindrobasidium torrendii.</title>
        <authorList>
            <person name="Floudas D."/>
            <person name="Held B.W."/>
            <person name="Riley R."/>
            <person name="Nagy L.G."/>
            <person name="Koehler G."/>
            <person name="Ransdell A.S."/>
            <person name="Younus H."/>
            <person name="Chow J."/>
            <person name="Chiniquy J."/>
            <person name="Lipzen A."/>
            <person name="Tritt A."/>
            <person name="Sun H."/>
            <person name="Haridas S."/>
            <person name="LaButti K."/>
            <person name="Ohm R.A."/>
            <person name="Kues U."/>
            <person name="Blanchette R.A."/>
            <person name="Grigoriev I.V."/>
            <person name="Minto R.E."/>
            <person name="Hibbett D.S."/>
        </authorList>
    </citation>
    <scope>NUCLEOTIDE SEQUENCE [LARGE SCALE GENOMIC DNA]</scope>
    <source>
        <strain evidence="9 10">FP15055 ss-10</strain>
    </source>
</reference>
<sequence length="518" mass="58874">MFLIYVLRHDLRFADNPIFHAIAAHQPKITHILPLYVLAPHQIEVSGFLEDTNAKSPFPETRSQIGRFWRCGPHRARWIAESVWDLKETLKKKGSDVVVRAGRLEDVVKDIIESKALKDEEGAVWMTRDWATEERAEELRMRRVVTDAGLRWKVWDSQETLIHDKDLGHDATEVADVFSTFRKSVEPLRDHIREPLPEPTSLPPLPDIPPQQKPFSIPESLEDFIDCLQKPLGGAPPKPRYNANPAVGGEQHAQKRLQHLVSTGAMSRYKDTRNGMVNEDDSTKLAGYLAMGSISARQINAALVAFEEGKLDEVAKAQGYGKGENKGTAAVRFELLWRDYMCLCMRKYGSALFSLYGFHGRQDDKEWLHPSSNAGAAKKLRRFLDGTTGIGLIDASMRELKATGYTSNRARQNCASFLALWLGIDWRLGAEWYESQLADYDVANNWANWQYVAGVGNDPRARRFNPVKQAYDYDPKGEYVKLWVDEVAEVDDLDVVFQPWKLKGAQEPLAKISYHKRK</sequence>
<dbReference type="PANTHER" id="PTHR11455:SF22">
    <property type="entry name" value="CRYPTOCHROME DASH"/>
    <property type="match status" value="1"/>
</dbReference>
<dbReference type="InterPro" id="IPR036155">
    <property type="entry name" value="Crypto/Photolyase_N_sf"/>
</dbReference>
<protein>
    <recommendedName>
        <fullName evidence="7">Cryptochrome DASH</fullName>
    </recommendedName>
</protein>
<keyword evidence="2 5" id="KW-0285">Flavoprotein</keyword>
<organism evidence="9 10">
    <name type="scientific">Cylindrobasidium torrendii FP15055 ss-10</name>
    <dbReference type="NCBI Taxonomy" id="1314674"/>
    <lineage>
        <taxon>Eukaryota</taxon>
        <taxon>Fungi</taxon>
        <taxon>Dikarya</taxon>
        <taxon>Basidiomycota</taxon>
        <taxon>Agaricomycotina</taxon>
        <taxon>Agaricomycetes</taxon>
        <taxon>Agaricomycetidae</taxon>
        <taxon>Agaricales</taxon>
        <taxon>Marasmiineae</taxon>
        <taxon>Physalacriaceae</taxon>
        <taxon>Cylindrobasidium</taxon>
    </lineage>
</organism>
<dbReference type="SUPFAM" id="SSF52425">
    <property type="entry name" value="Cryptochrome/photolyase, N-terminal domain"/>
    <property type="match status" value="1"/>
</dbReference>
<dbReference type="GO" id="GO:0071949">
    <property type="term" value="F:FAD binding"/>
    <property type="evidence" value="ECO:0007669"/>
    <property type="project" value="TreeGrafter"/>
</dbReference>
<name>A0A0D7B5C0_9AGAR</name>
<dbReference type="NCBIfam" id="TIGR02765">
    <property type="entry name" value="crypto_DASH"/>
    <property type="match status" value="1"/>
</dbReference>
<evidence type="ECO:0000256" key="2">
    <source>
        <dbReference type="ARBA" id="ARBA00022630"/>
    </source>
</evidence>
<dbReference type="SUPFAM" id="SSF48173">
    <property type="entry name" value="Cryptochrome/photolyase FAD-binding domain"/>
    <property type="match status" value="1"/>
</dbReference>
<feature type="site" description="Electron transfer via tryptophanyl radical" evidence="6">
    <location>
        <position position="426"/>
    </location>
</feature>
<dbReference type="InterPro" id="IPR002081">
    <property type="entry name" value="Cryptochrome/DNA_photolyase_1"/>
</dbReference>
<dbReference type="AlphaFoldDB" id="A0A0D7B5C0"/>
<evidence type="ECO:0000256" key="3">
    <source>
        <dbReference type="ARBA" id="ARBA00022827"/>
    </source>
</evidence>
<dbReference type="Proteomes" id="UP000054007">
    <property type="component" value="Unassembled WGS sequence"/>
</dbReference>
<feature type="domain" description="Photolyase/cryptochrome alpha/beta" evidence="8">
    <location>
        <begin position="1"/>
        <end position="160"/>
    </location>
</feature>
<dbReference type="GO" id="GO:0003684">
    <property type="term" value="F:damaged DNA binding"/>
    <property type="evidence" value="ECO:0007669"/>
    <property type="project" value="TreeGrafter"/>
</dbReference>